<sequence>MKLGHRTPRYELSEGKLYEGVDKRDTPVRLQILAATRFARVPGKASSQPKSKQGDMARFLSQDHLQSMFTRLMGTQQAGRDSQEVVDDKDYAKDDVHELWERGLHHIKSASDLSQVPKPAPGISHTITEAIREFSTALGNMWDGRIYKKALRYLCRIALRLQLAPTIDRSVKAWKRRATLRKQDQQQKREARTALTKKQWKKRIKDLFDDLGDLRRPLTTQHIGDIRKSIVDLEVPQSSQQRIRTIEERMNEQGLSSVADIESDAEGTWSVHQDMMTSDDDGAGKRSCNEEVDRLALQAARELRAAESAIKPLRQEVETRQARQDAACWRVKKQQSGAYAELVAARKSLREKRTGLLKEEQDLKRLRQDWYRLNKMSEAAGKMRRSSITGSLSPLRIPEGHVLAWSGTDYGISKMSETVALKLVNDRQRALKKPVKARVPEALKNIGTREASLKNAATVQHVDRAFSIQELNRPVLREFEHSHSLQKQRHNQELRSKRAWDVVAAEERRYVKQVGRDQGSGSLAPSSADLAPDGWCEECQCHHVPVVEHNMFRARRFCPPYDAKVLPIMIIGDKGTGVGSRIGGHARRGGTNMHKNHKRFCTVAIHDEFRFAPSATVRFLWPDQGDYRMETSSSGT</sequence>
<dbReference type="EMBL" id="JAIFTL010000101">
    <property type="protein sequence ID" value="KAG9323447.1"/>
    <property type="molecule type" value="Genomic_DNA"/>
</dbReference>
<name>A0A9P8A323_MORAP</name>
<accession>A0A9P8A323</accession>
<proteinExistence type="predicted"/>
<gene>
    <name evidence="1" type="ORF">KVV02_008847</name>
</gene>
<protein>
    <submittedName>
        <fullName evidence="1">Uncharacterized protein</fullName>
    </submittedName>
</protein>
<organism evidence="1 2">
    <name type="scientific">Mortierella alpina</name>
    <name type="common">Oleaginous fungus</name>
    <name type="synonym">Mortierella renispora</name>
    <dbReference type="NCBI Taxonomy" id="64518"/>
    <lineage>
        <taxon>Eukaryota</taxon>
        <taxon>Fungi</taxon>
        <taxon>Fungi incertae sedis</taxon>
        <taxon>Mucoromycota</taxon>
        <taxon>Mortierellomycotina</taxon>
        <taxon>Mortierellomycetes</taxon>
        <taxon>Mortierellales</taxon>
        <taxon>Mortierellaceae</taxon>
        <taxon>Mortierella</taxon>
    </lineage>
</organism>
<dbReference type="AlphaFoldDB" id="A0A9P8A323"/>
<dbReference type="Proteomes" id="UP000717515">
    <property type="component" value="Unassembled WGS sequence"/>
</dbReference>
<comment type="caution">
    <text evidence="1">The sequence shown here is derived from an EMBL/GenBank/DDBJ whole genome shotgun (WGS) entry which is preliminary data.</text>
</comment>
<evidence type="ECO:0000313" key="1">
    <source>
        <dbReference type="EMBL" id="KAG9323447.1"/>
    </source>
</evidence>
<reference evidence="1" key="1">
    <citation type="submission" date="2021-07" db="EMBL/GenBank/DDBJ databases">
        <title>Draft genome of Mortierella alpina, strain LL118, isolated from an aspen leaf litter sample.</title>
        <authorList>
            <person name="Yang S."/>
            <person name="Vinatzer B.A."/>
        </authorList>
    </citation>
    <scope>NUCLEOTIDE SEQUENCE</scope>
    <source>
        <strain evidence="1">LL118</strain>
    </source>
</reference>
<evidence type="ECO:0000313" key="2">
    <source>
        <dbReference type="Proteomes" id="UP000717515"/>
    </source>
</evidence>